<keyword evidence="2" id="KW-0732">Signal</keyword>
<dbReference type="STRING" id="281687.A0A2Q4R9X5"/>
<dbReference type="FunCoup" id="A0A2Q4R9X5">
    <property type="interactions" value="1607"/>
</dbReference>
<dbReference type="AlphaFoldDB" id="A0A2Q4R9X5"/>
<reference evidence="4" key="1">
    <citation type="submission" date="2010-08" db="EMBL/GenBank/DDBJ databases">
        <authorList>
            <consortium name="Caenorhabditis japonica Sequencing Consortium"/>
            <person name="Wilson R.K."/>
        </authorList>
    </citation>
    <scope>NUCLEOTIDE SEQUENCE [LARGE SCALE GENOMIC DNA]</scope>
    <source>
        <strain evidence="4">DF5081</strain>
    </source>
</reference>
<organism evidence="3 4">
    <name type="scientific">Caenorhabditis japonica</name>
    <dbReference type="NCBI Taxonomy" id="281687"/>
    <lineage>
        <taxon>Eukaryota</taxon>
        <taxon>Metazoa</taxon>
        <taxon>Ecdysozoa</taxon>
        <taxon>Nematoda</taxon>
        <taxon>Chromadorea</taxon>
        <taxon>Rhabditida</taxon>
        <taxon>Rhabditina</taxon>
        <taxon>Rhabditomorpha</taxon>
        <taxon>Rhabditoidea</taxon>
        <taxon>Rhabditidae</taxon>
        <taxon>Peloderinae</taxon>
        <taxon>Caenorhabditis</taxon>
    </lineage>
</organism>
<evidence type="ECO:0000313" key="3">
    <source>
        <dbReference type="EnsemblMetazoa" id="CJA08403.1"/>
    </source>
</evidence>
<protein>
    <recommendedName>
        <fullName evidence="5">Secreted protein</fullName>
    </recommendedName>
</protein>
<sequence length="71" mass="7744">MQFWTLFFMLVLIFGAAFGADVEGSGSGDKLEEPVVLKAENLLESSGDGSGLNQEQEQEASGEDVQTFFFF</sequence>
<evidence type="ECO:0008006" key="5">
    <source>
        <dbReference type="Google" id="ProtNLM"/>
    </source>
</evidence>
<feature type="signal peptide" evidence="2">
    <location>
        <begin position="1"/>
        <end position="19"/>
    </location>
</feature>
<dbReference type="EnsemblMetazoa" id="CJA08403.1">
    <property type="protein sequence ID" value="CJA08403.1"/>
    <property type="gene ID" value="WBGene00127608"/>
</dbReference>
<feature type="region of interest" description="Disordered" evidence="1">
    <location>
        <begin position="44"/>
        <end position="64"/>
    </location>
</feature>
<dbReference type="Proteomes" id="UP000005237">
    <property type="component" value="Unassembled WGS sequence"/>
</dbReference>
<evidence type="ECO:0000256" key="1">
    <source>
        <dbReference type="SAM" id="MobiDB-lite"/>
    </source>
</evidence>
<proteinExistence type="predicted"/>
<dbReference type="OMA" id="MNFWHLL"/>
<accession>A0A2Q4R9X5</accession>
<dbReference type="EnsemblMetazoa" id="CJA32093.1">
    <property type="protein sequence ID" value="CJA32093.1"/>
    <property type="gene ID" value="WBGene00207940"/>
</dbReference>
<keyword evidence="4" id="KW-1185">Reference proteome</keyword>
<feature type="chain" id="PRO_5015085789" description="Secreted protein" evidence="2">
    <location>
        <begin position="20"/>
        <end position="71"/>
    </location>
</feature>
<name>A0A2Q4R9X5_CAEJA</name>
<evidence type="ECO:0000313" key="4">
    <source>
        <dbReference type="Proteomes" id="UP000005237"/>
    </source>
</evidence>
<evidence type="ECO:0000256" key="2">
    <source>
        <dbReference type="SAM" id="SignalP"/>
    </source>
</evidence>
<reference evidence="3" key="2">
    <citation type="submission" date="2022-06" db="UniProtKB">
        <authorList>
            <consortium name="EnsemblMetazoa"/>
        </authorList>
    </citation>
    <scope>IDENTIFICATION</scope>
    <source>
        <strain evidence="3">DF5081</strain>
    </source>
</reference>
<dbReference type="InParanoid" id="A0A2Q4R9X5"/>